<reference evidence="4" key="2">
    <citation type="journal article" date="2021" name="Syst. Appl. Microbiol.">
        <title>Roseomonas hellenica sp. nov., isolated from roots of wild-growing Alkanna tinctoria.</title>
        <authorList>
            <person name="Rat A."/>
            <person name="Naranjo H.D."/>
            <person name="Lebbe L."/>
            <person name="Cnockaert M."/>
            <person name="Krigas N."/>
            <person name="Grigoriadou K."/>
            <person name="Maloupa E."/>
            <person name="Willems A."/>
        </authorList>
    </citation>
    <scope>NUCLEOTIDE SEQUENCE</scope>
    <source>
        <strain evidence="4">LMG 28251</strain>
    </source>
</reference>
<evidence type="ECO:0000256" key="2">
    <source>
        <dbReference type="ARBA" id="ARBA00023002"/>
    </source>
</evidence>
<dbReference type="EMBL" id="JAAEDH010000009">
    <property type="protein sequence ID" value="MBR0655371.1"/>
    <property type="molecule type" value="Genomic_DNA"/>
</dbReference>
<dbReference type="GO" id="GO:0047936">
    <property type="term" value="F:glucose 1-dehydrogenase [NAD(P)+] activity"/>
    <property type="evidence" value="ECO:0007669"/>
    <property type="project" value="UniProtKB-EC"/>
</dbReference>
<dbReference type="PRINTS" id="PR00080">
    <property type="entry name" value="SDRFAMILY"/>
</dbReference>
<dbReference type="Pfam" id="PF13561">
    <property type="entry name" value="adh_short_C2"/>
    <property type="match status" value="1"/>
</dbReference>
<dbReference type="SMART" id="SM00822">
    <property type="entry name" value="PKS_KR"/>
    <property type="match status" value="1"/>
</dbReference>
<dbReference type="PRINTS" id="PR00081">
    <property type="entry name" value="GDHRDH"/>
</dbReference>
<dbReference type="SUPFAM" id="SSF51735">
    <property type="entry name" value="NAD(P)-binding Rossmann-fold domains"/>
    <property type="match status" value="1"/>
</dbReference>
<keyword evidence="5" id="KW-1185">Reference proteome</keyword>
<evidence type="ECO:0000313" key="5">
    <source>
        <dbReference type="Proteomes" id="UP001196068"/>
    </source>
</evidence>
<dbReference type="AlphaFoldDB" id="A0AAF1K2N0"/>
<comment type="caution">
    <text evidence="4">The sequence shown here is derived from an EMBL/GenBank/DDBJ whole genome shotgun (WGS) entry which is preliminary data.</text>
</comment>
<dbReference type="EC" id="1.1.1.47" evidence="4"/>
<evidence type="ECO:0000313" key="4">
    <source>
        <dbReference type="EMBL" id="MBR0655371.1"/>
    </source>
</evidence>
<dbReference type="InterPro" id="IPR036291">
    <property type="entry name" value="NAD(P)-bd_dom_sf"/>
</dbReference>
<dbReference type="Proteomes" id="UP001196068">
    <property type="component" value="Unassembled WGS sequence"/>
</dbReference>
<dbReference type="PANTHER" id="PTHR24321">
    <property type="entry name" value="DEHYDROGENASES, SHORT CHAIN"/>
    <property type="match status" value="1"/>
</dbReference>
<dbReference type="PROSITE" id="PS00061">
    <property type="entry name" value="ADH_SHORT"/>
    <property type="match status" value="1"/>
</dbReference>
<dbReference type="InterPro" id="IPR002347">
    <property type="entry name" value="SDR_fam"/>
</dbReference>
<gene>
    <name evidence="4" type="ORF">GXW79_09775</name>
</gene>
<dbReference type="NCBIfam" id="NF005559">
    <property type="entry name" value="PRK07231.1"/>
    <property type="match status" value="1"/>
</dbReference>
<dbReference type="CDD" id="cd05233">
    <property type="entry name" value="SDR_c"/>
    <property type="match status" value="1"/>
</dbReference>
<feature type="domain" description="Ketoreductase" evidence="3">
    <location>
        <begin position="6"/>
        <end position="189"/>
    </location>
</feature>
<proteinExistence type="inferred from homology"/>
<evidence type="ECO:0000256" key="1">
    <source>
        <dbReference type="ARBA" id="ARBA00006484"/>
    </source>
</evidence>
<reference evidence="4" key="1">
    <citation type="submission" date="2020-01" db="EMBL/GenBank/DDBJ databases">
        <authorList>
            <person name="Rat A."/>
        </authorList>
    </citation>
    <scope>NUCLEOTIDE SEQUENCE</scope>
    <source>
        <strain evidence="4">LMG 28251</strain>
    </source>
</reference>
<sequence>MRFSGKVAVITGAANGLGLDAAQGFAREGAKVLLVDRDADGEAQAAALRAEGLEAQFIAADVSRDADVRGYVDAAVQRWGRIDCFFNNAGIEGHVRPLHEQDEAMFDAVMAVNVKGVFLGLKHVIPVMLRQAVGSIVNTASTAALVGSAGLAPYVASKHAVLGLTKSAAGEVARQGVRVNALCPGPTDTRMIHSLEDQAMASGRNDVAERYMAAIPLGRYATPAEVTAMVLFLCSDVASAITGGQFQVDGGRTACPGGSALR</sequence>
<dbReference type="RefSeq" id="WP_211874202.1">
    <property type="nucleotide sequence ID" value="NZ_JAAEDH010000009.1"/>
</dbReference>
<dbReference type="InterPro" id="IPR057326">
    <property type="entry name" value="KR_dom"/>
</dbReference>
<protein>
    <submittedName>
        <fullName evidence="4">Glucose 1-dehydrogenase</fullName>
        <ecNumber evidence="4">1.1.1.47</ecNumber>
    </submittedName>
</protein>
<organism evidence="4 5">
    <name type="scientific">Plastoroseomonas arctica</name>
    <dbReference type="NCBI Taxonomy" id="1509237"/>
    <lineage>
        <taxon>Bacteria</taxon>
        <taxon>Pseudomonadati</taxon>
        <taxon>Pseudomonadota</taxon>
        <taxon>Alphaproteobacteria</taxon>
        <taxon>Acetobacterales</taxon>
        <taxon>Acetobacteraceae</taxon>
        <taxon>Plastoroseomonas</taxon>
    </lineage>
</organism>
<evidence type="ECO:0000259" key="3">
    <source>
        <dbReference type="SMART" id="SM00822"/>
    </source>
</evidence>
<dbReference type="InterPro" id="IPR020904">
    <property type="entry name" value="Sc_DH/Rdtase_CS"/>
</dbReference>
<dbReference type="Gene3D" id="3.40.50.720">
    <property type="entry name" value="NAD(P)-binding Rossmann-like Domain"/>
    <property type="match status" value="1"/>
</dbReference>
<dbReference type="PANTHER" id="PTHR24321:SF11">
    <property type="entry name" value="BLR0893 PROTEIN"/>
    <property type="match status" value="1"/>
</dbReference>
<name>A0AAF1K2N0_9PROT</name>
<comment type="similarity">
    <text evidence="1">Belongs to the short-chain dehydrogenases/reductases (SDR) family.</text>
</comment>
<dbReference type="FunFam" id="3.40.50.720:FF:000084">
    <property type="entry name" value="Short-chain dehydrogenase reductase"/>
    <property type="match status" value="1"/>
</dbReference>
<accession>A0AAF1K2N0</accession>
<keyword evidence="2 4" id="KW-0560">Oxidoreductase</keyword>